<evidence type="ECO:0000259" key="2">
    <source>
        <dbReference type="Pfam" id="PF14341"/>
    </source>
</evidence>
<keyword evidence="1" id="KW-0472">Membrane</keyword>
<organism evidence="3 4">
    <name type="scientific">Calorimonas adulescens</name>
    <dbReference type="NCBI Taxonomy" id="2606906"/>
    <lineage>
        <taxon>Bacteria</taxon>
        <taxon>Bacillati</taxon>
        <taxon>Bacillota</taxon>
        <taxon>Clostridia</taxon>
        <taxon>Thermoanaerobacterales</taxon>
        <taxon>Thermoanaerobacteraceae</taxon>
        <taxon>Calorimonas</taxon>
    </lineage>
</organism>
<feature type="domain" description="Type 4 fimbrial biogenesis protein PilX N-terminal" evidence="2">
    <location>
        <begin position="5"/>
        <end position="55"/>
    </location>
</feature>
<reference evidence="3 4" key="1">
    <citation type="submission" date="2019-08" db="EMBL/GenBank/DDBJ databases">
        <title>Calorimonas adulescens gen. nov., sp. nov., an anaerobic thermophilic bacterium from Sakhalin hot spring.</title>
        <authorList>
            <person name="Khomyakova M.A."/>
            <person name="Merkel A.Y."/>
            <person name="Novikov A."/>
            <person name="Bonch-Osmolovskaya E.A."/>
            <person name="Slobodkin A.I."/>
        </authorList>
    </citation>
    <scope>NUCLEOTIDE SEQUENCE [LARGE SCALE GENOMIC DNA]</scope>
    <source>
        <strain evidence="3 4">A05MB</strain>
    </source>
</reference>
<keyword evidence="1" id="KW-0812">Transmembrane</keyword>
<evidence type="ECO:0000256" key="1">
    <source>
        <dbReference type="SAM" id="Phobius"/>
    </source>
</evidence>
<dbReference type="InterPro" id="IPR025746">
    <property type="entry name" value="PilX_N_dom"/>
</dbReference>
<keyword evidence="1" id="KW-1133">Transmembrane helix</keyword>
<dbReference type="RefSeq" id="WP_149544083.1">
    <property type="nucleotide sequence ID" value="NZ_VTPS01000001.1"/>
</dbReference>
<dbReference type="EMBL" id="VTPS01000001">
    <property type="protein sequence ID" value="TZE83465.1"/>
    <property type="molecule type" value="Genomic_DNA"/>
</dbReference>
<accession>A0A5D8QFY9</accession>
<name>A0A5D8QFY9_9THEO</name>
<evidence type="ECO:0000313" key="3">
    <source>
        <dbReference type="EMBL" id="TZE83465.1"/>
    </source>
</evidence>
<gene>
    <name evidence="3" type="ORF">FWJ32_00840</name>
</gene>
<comment type="caution">
    <text evidence="3">The sequence shown here is derived from an EMBL/GenBank/DDBJ whole genome shotgun (WGS) entry which is preliminary data.</text>
</comment>
<dbReference type="Pfam" id="PF14341">
    <property type="entry name" value="PilX_N"/>
    <property type="match status" value="1"/>
</dbReference>
<sequence length="215" mass="24381">MSDKKGFAMVFVLMITSLLFILGISLLGLSLSEYRISMAYSDIPRAQYLAESGLNAVRYAFEEKNADGEYKIKKSIDMEIGKIKRNGYNTDKEWVEAKISSANKAIKDFINGIHSLPSTSGSTIVIDVTFDDIIDKNKTDNNYVDVYHGIWPFGWLEQNVLKDGTDHNNYYKFTVHIESEGIYKKITRNGTADITFDFSQTDPDNITTINGWKIE</sequence>
<dbReference type="AlphaFoldDB" id="A0A5D8QFY9"/>
<evidence type="ECO:0000313" key="4">
    <source>
        <dbReference type="Proteomes" id="UP000322976"/>
    </source>
</evidence>
<keyword evidence="4" id="KW-1185">Reference proteome</keyword>
<dbReference type="Proteomes" id="UP000322976">
    <property type="component" value="Unassembled WGS sequence"/>
</dbReference>
<proteinExistence type="predicted"/>
<feature type="transmembrane region" description="Helical" evidence="1">
    <location>
        <begin position="6"/>
        <end position="29"/>
    </location>
</feature>
<protein>
    <recommendedName>
        <fullName evidence="2">Type 4 fimbrial biogenesis protein PilX N-terminal domain-containing protein</fullName>
    </recommendedName>
</protein>